<name>A0A9W4XKI5_9PLEO</name>
<organism evidence="2 3">
    <name type="scientific">Periconia digitata</name>
    <dbReference type="NCBI Taxonomy" id="1303443"/>
    <lineage>
        <taxon>Eukaryota</taxon>
        <taxon>Fungi</taxon>
        <taxon>Dikarya</taxon>
        <taxon>Ascomycota</taxon>
        <taxon>Pezizomycotina</taxon>
        <taxon>Dothideomycetes</taxon>
        <taxon>Pleosporomycetidae</taxon>
        <taxon>Pleosporales</taxon>
        <taxon>Massarineae</taxon>
        <taxon>Periconiaceae</taxon>
        <taxon>Periconia</taxon>
    </lineage>
</organism>
<gene>
    <name evidence="2" type="ORF">PDIGIT_LOCUS1480</name>
</gene>
<evidence type="ECO:0000313" key="2">
    <source>
        <dbReference type="EMBL" id="CAI6264430.1"/>
    </source>
</evidence>
<dbReference type="Pfam" id="PF11374">
    <property type="entry name" value="DUF3176"/>
    <property type="match status" value="1"/>
</dbReference>
<evidence type="ECO:0000256" key="1">
    <source>
        <dbReference type="SAM" id="Phobius"/>
    </source>
</evidence>
<dbReference type="Proteomes" id="UP001152607">
    <property type="component" value="Unassembled WGS sequence"/>
</dbReference>
<feature type="transmembrane region" description="Helical" evidence="1">
    <location>
        <begin position="557"/>
        <end position="578"/>
    </location>
</feature>
<reference evidence="2" key="1">
    <citation type="submission" date="2023-01" db="EMBL/GenBank/DDBJ databases">
        <authorList>
            <person name="Van Ghelder C."/>
            <person name="Rancurel C."/>
        </authorList>
    </citation>
    <scope>NUCLEOTIDE SEQUENCE</scope>
    <source>
        <strain evidence="2">CNCM I-4278</strain>
    </source>
</reference>
<feature type="transmembrane region" description="Helical" evidence="1">
    <location>
        <begin position="22"/>
        <end position="44"/>
    </location>
</feature>
<dbReference type="PANTHER" id="PTHR35394:SF5">
    <property type="entry name" value="DUF3176 DOMAIN-CONTAINING PROTEIN"/>
    <property type="match status" value="1"/>
</dbReference>
<feature type="transmembrane region" description="Helical" evidence="1">
    <location>
        <begin position="51"/>
        <end position="78"/>
    </location>
</feature>
<keyword evidence="3" id="KW-1185">Reference proteome</keyword>
<protein>
    <submittedName>
        <fullName evidence="2">Uncharacterized protein</fullName>
    </submittedName>
</protein>
<dbReference type="AlphaFoldDB" id="A0A9W4XKI5"/>
<dbReference type="PANTHER" id="PTHR35394">
    <property type="entry name" value="DUF3176 DOMAIN-CONTAINING PROTEIN"/>
    <property type="match status" value="1"/>
</dbReference>
<accession>A0A9W4XKI5</accession>
<keyword evidence="1" id="KW-0472">Membrane</keyword>
<comment type="caution">
    <text evidence="2">The sequence shown here is derived from an EMBL/GenBank/DDBJ whole genome shotgun (WGS) entry which is preliminary data.</text>
</comment>
<keyword evidence="1" id="KW-1133">Transmembrane helix</keyword>
<evidence type="ECO:0000313" key="3">
    <source>
        <dbReference type="Proteomes" id="UP001152607"/>
    </source>
</evidence>
<dbReference type="OrthoDB" id="5376804at2759"/>
<keyword evidence="1" id="KW-0812">Transmembrane</keyword>
<dbReference type="InterPro" id="IPR021514">
    <property type="entry name" value="DUF3176"/>
</dbReference>
<proteinExistence type="predicted"/>
<sequence>MPPSNHIMGFWEASGKFFSDTWALELLLLLVSWIALFTTVGLLLRYNQQPIFTWLNVSLNAMVSVLGIVFKSSLLFVLSSCLGQWTYISFSGPQRQPLFNFITYDSASRGPFGSLLLLWRTRMSSWAAIGACTVVIAFFVDPFLQQIISLRETQTASILSPPSVPLAIHYDKGIERSTNVALRSHSSTLSSVSDFSMQAAILSGLSGAKGVQAIEVRCPTAICQWGNFKTLGVCSTFKNLTGEISKISKLWNSSIPAFAPPVSSKSRISQRDRHNDKLSEPWKITNVSFSSPNSSSNSSLSDFFWSVQRSRLGDDFSRPINKPNGTLIDYYYLPNHLYVETYKWNEIRMVSLSGKNRSKTISYKDQKTMLWSFAVLQDTAPLQDIEDPAQPVHSFIAYEVSLSMCVKEITSRSINGTLDETSRDINASVVKGGGPKNEEVPDMNPGMLAQSYEESRDDLEFEGGITIAQHSLNGIASALRTAFAITTEEDTTGYYISGNYNGIRYAPNSMERVYNSPDPKALFENVAESMTNNLRTNDAQASLARGTQEITVYWVRWAWISLPAAALWGGTVFLFVTIHMTRKYRASLWKSCALAMLKSGEKTAGAFDNCKSVSAMEGVAEKTFLANLK</sequence>
<dbReference type="EMBL" id="CAOQHR010000001">
    <property type="protein sequence ID" value="CAI6264430.1"/>
    <property type="molecule type" value="Genomic_DNA"/>
</dbReference>